<keyword evidence="2" id="KW-1185">Reference proteome</keyword>
<reference evidence="1" key="2">
    <citation type="submission" date="2021-08" db="EMBL/GenBank/DDBJ databases">
        <authorList>
            <person name="Tani A."/>
            <person name="Ola A."/>
            <person name="Ogura Y."/>
            <person name="Katsura K."/>
            <person name="Hayashi T."/>
        </authorList>
    </citation>
    <scope>NUCLEOTIDE SEQUENCE</scope>
    <source>
        <strain evidence="1">LMG 23639</strain>
    </source>
</reference>
<evidence type="ECO:0000313" key="1">
    <source>
        <dbReference type="EMBL" id="GJE05651.1"/>
    </source>
</evidence>
<gene>
    <name evidence="1" type="ORF">AOPFMNJM_0955</name>
</gene>
<reference evidence="1" key="1">
    <citation type="journal article" date="2021" name="Front. Microbiol.">
        <title>Comprehensive Comparative Genomics and Phenotyping of Methylobacterium Species.</title>
        <authorList>
            <person name="Alessa O."/>
            <person name="Ogura Y."/>
            <person name="Fujitani Y."/>
            <person name="Takami H."/>
            <person name="Hayashi T."/>
            <person name="Sahin N."/>
            <person name="Tani A."/>
        </authorList>
    </citation>
    <scope>NUCLEOTIDE SEQUENCE</scope>
    <source>
        <strain evidence="1">LMG 23639</strain>
    </source>
</reference>
<proteinExistence type="predicted"/>
<protein>
    <recommendedName>
        <fullName evidence="3">Sulfotransferase family protein</fullName>
    </recommendedName>
</protein>
<organism evidence="1 2">
    <name type="scientific">Methylobacterium jeotgali</name>
    <dbReference type="NCBI Taxonomy" id="381630"/>
    <lineage>
        <taxon>Bacteria</taxon>
        <taxon>Pseudomonadati</taxon>
        <taxon>Pseudomonadota</taxon>
        <taxon>Alphaproteobacteria</taxon>
        <taxon>Hyphomicrobiales</taxon>
        <taxon>Methylobacteriaceae</taxon>
        <taxon>Methylobacterium</taxon>
    </lineage>
</organism>
<evidence type="ECO:0008006" key="3">
    <source>
        <dbReference type="Google" id="ProtNLM"/>
    </source>
</evidence>
<comment type="caution">
    <text evidence="1">The sequence shown here is derived from an EMBL/GenBank/DDBJ whole genome shotgun (WGS) entry which is preliminary data.</text>
</comment>
<evidence type="ECO:0000313" key="2">
    <source>
        <dbReference type="Proteomes" id="UP001055102"/>
    </source>
</evidence>
<accession>A0ABQ4SR04</accession>
<dbReference type="EMBL" id="BPQR01000015">
    <property type="protein sequence ID" value="GJE05651.1"/>
    <property type="molecule type" value="Genomic_DNA"/>
</dbReference>
<dbReference type="RefSeq" id="WP_238274334.1">
    <property type="nucleotide sequence ID" value="NZ_BPQR01000015.1"/>
</dbReference>
<dbReference type="Proteomes" id="UP001055102">
    <property type="component" value="Unassembled WGS sequence"/>
</dbReference>
<name>A0ABQ4SR04_9HYPH</name>
<sequence length="375" mass="41897">MRRAIIHIGMPRTGSTSFQGLLARVRARLPEAGILYPELAPADLPEAAREALNVNHQALGEALDGRRPGRRAALAQLSETLAATQADTVVLSYEDFAVQKPSLGVPAMLAEVFARHGFALEAAIVVKPPFEQLNSAYAHRAQLAEEFRDFRGFGRLLWRSRRFDYGARLAPWRAAARGRVTATPLRDGRSGAPLLERLLRDLGLWERLAPLVPDDATRRTDNRSSGPLAVEASRRLRRMRVHRQVPGHPRIIGHVIDEAAWSRGLDTESFRGDAPEIRARMEARFAPLNEAFARDLWGASWESVVASAARKPPNEIAGHPTSPEQEAQIALLMHEAIARFGFRRPPPWRRLPAELFERAGDEIAWRTGYSRWKVV</sequence>